<dbReference type="PANTHER" id="PTHR11773">
    <property type="entry name" value="GLYCINE DEHYDROGENASE, DECARBOXYLATING"/>
    <property type="match status" value="1"/>
</dbReference>
<evidence type="ECO:0000259" key="3">
    <source>
        <dbReference type="Pfam" id="PF01212"/>
    </source>
</evidence>
<dbReference type="GO" id="GO:0019464">
    <property type="term" value="P:glycine decarboxylation via glycine cleavage system"/>
    <property type="evidence" value="ECO:0007669"/>
    <property type="project" value="TreeGrafter"/>
</dbReference>
<name>A0A383DYF2_9ZZZZ</name>
<keyword evidence="2" id="KW-0663">Pyridoxal phosphate</keyword>
<dbReference type="InterPro" id="IPR020581">
    <property type="entry name" value="GDC_P"/>
</dbReference>
<dbReference type="EMBL" id="UINC01221150">
    <property type="protein sequence ID" value="SVE49359.1"/>
    <property type="molecule type" value="Genomic_DNA"/>
</dbReference>
<dbReference type="Gene3D" id="3.40.640.10">
    <property type="entry name" value="Type I PLP-dependent aspartate aminotransferase-like (Major domain)"/>
    <property type="match status" value="1"/>
</dbReference>
<evidence type="ECO:0000256" key="2">
    <source>
        <dbReference type="ARBA" id="ARBA00022898"/>
    </source>
</evidence>
<dbReference type="Pfam" id="PF01212">
    <property type="entry name" value="Beta_elim_lyase"/>
    <property type="match status" value="1"/>
</dbReference>
<dbReference type="AlphaFoldDB" id="A0A383DYF2"/>
<dbReference type="InterPro" id="IPR015424">
    <property type="entry name" value="PyrdxlP-dep_Trfase"/>
</dbReference>
<dbReference type="GO" id="GO:0016594">
    <property type="term" value="F:glycine binding"/>
    <property type="evidence" value="ECO:0007669"/>
    <property type="project" value="TreeGrafter"/>
</dbReference>
<organism evidence="4">
    <name type="scientific">marine metagenome</name>
    <dbReference type="NCBI Taxonomy" id="408172"/>
    <lineage>
        <taxon>unclassified sequences</taxon>
        <taxon>metagenomes</taxon>
        <taxon>ecological metagenomes</taxon>
    </lineage>
</organism>
<feature type="non-terminal residue" evidence="4">
    <location>
        <position position="1"/>
    </location>
</feature>
<feature type="domain" description="Aromatic amino acid beta-eliminating lyase/threonine aldolase" evidence="3">
    <location>
        <begin position="93"/>
        <end position="232"/>
    </location>
</feature>
<feature type="non-terminal residue" evidence="4">
    <location>
        <position position="233"/>
    </location>
</feature>
<dbReference type="GO" id="GO:0030170">
    <property type="term" value="F:pyridoxal phosphate binding"/>
    <property type="evidence" value="ECO:0007669"/>
    <property type="project" value="TreeGrafter"/>
</dbReference>
<dbReference type="GO" id="GO:0005960">
    <property type="term" value="C:glycine cleavage complex"/>
    <property type="evidence" value="ECO:0007669"/>
    <property type="project" value="TreeGrafter"/>
</dbReference>
<dbReference type="GO" id="GO:0016829">
    <property type="term" value="F:lyase activity"/>
    <property type="evidence" value="ECO:0007669"/>
    <property type="project" value="InterPro"/>
</dbReference>
<evidence type="ECO:0000256" key="1">
    <source>
        <dbReference type="ARBA" id="ARBA00001933"/>
    </source>
</evidence>
<dbReference type="PANTHER" id="PTHR11773:SF1">
    <property type="entry name" value="GLYCINE DEHYDROGENASE (DECARBOXYLATING), MITOCHONDRIAL"/>
    <property type="match status" value="1"/>
</dbReference>
<dbReference type="InterPro" id="IPR015421">
    <property type="entry name" value="PyrdxlP-dep_Trfase_major"/>
</dbReference>
<proteinExistence type="predicted"/>
<dbReference type="GO" id="GO:0005829">
    <property type="term" value="C:cytosol"/>
    <property type="evidence" value="ECO:0007669"/>
    <property type="project" value="TreeGrafter"/>
</dbReference>
<reference evidence="4" key="1">
    <citation type="submission" date="2018-05" db="EMBL/GenBank/DDBJ databases">
        <authorList>
            <person name="Lanie J.A."/>
            <person name="Ng W.-L."/>
            <person name="Kazmierczak K.M."/>
            <person name="Andrzejewski T.M."/>
            <person name="Davidsen T.M."/>
            <person name="Wayne K.J."/>
            <person name="Tettelin H."/>
            <person name="Glass J.I."/>
            <person name="Rusch D."/>
            <person name="Podicherti R."/>
            <person name="Tsui H.-C.T."/>
            <person name="Winkler M.E."/>
        </authorList>
    </citation>
    <scope>NUCLEOTIDE SEQUENCE</scope>
</reference>
<gene>
    <name evidence="4" type="ORF">METZ01_LOCUS502213</name>
</gene>
<evidence type="ECO:0000313" key="4">
    <source>
        <dbReference type="EMBL" id="SVE49359.1"/>
    </source>
</evidence>
<dbReference type="SUPFAM" id="SSF53383">
    <property type="entry name" value="PLP-dependent transferases"/>
    <property type="match status" value="1"/>
</dbReference>
<accession>A0A383DYF2</accession>
<sequence>DQTLASKGISAIPEDLRRSSDFLTHPVFKRYHSETSMMRYLKHLEDKDVALNRSMIPLGSCTMKLNAAVEMIPVTWQEFGGIHPFVPVEQTLGYQKLIEELQDQLIRITGFEAVSMQPNSGAQGEYTGLLLIHRYQIHRGEGQRNICLIPSSAHGTNPASAMMASMKVVIIECDEDGNIDLEDLEAKAKKHSSELSALMITYPSTHGVFEETLTRICDIIHQHGGQVYMDGAN</sequence>
<protein>
    <recommendedName>
        <fullName evidence="3">Aromatic amino acid beta-eliminating lyase/threonine aldolase domain-containing protein</fullName>
    </recommendedName>
</protein>
<dbReference type="GO" id="GO:0004375">
    <property type="term" value="F:glycine dehydrogenase (decarboxylating) activity"/>
    <property type="evidence" value="ECO:0007669"/>
    <property type="project" value="InterPro"/>
</dbReference>
<comment type="cofactor">
    <cofactor evidence="1">
        <name>pyridoxal 5'-phosphate</name>
        <dbReference type="ChEBI" id="CHEBI:597326"/>
    </cofactor>
</comment>
<dbReference type="InterPro" id="IPR001597">
    <property type="entry name" value="ArAA_b-elim_lyase/Thr_aldolase"/>
</dbReference>